<comment type="caution">
    <text evidence="2">The sequence shown here is derived from an EMBL/GenBank/DDBJ whole genome shotgun (WGS) entry which is preliminary data.</text>
</comment>
<dbReference type="OrthoDB" id="3142841at2759"/>
<dbReference type="EMBL" id="MU253750">
    <property type="protein sequence ID" value="KAG9248398.1"/>
    <property type="molecule type" value="Genomic_DNA"/>
</dbReference>
<sequence>MISTPPPFFLPSHPLLRFTRLSPFSIYRRLFLTFLDLNALHAHKPIAMPRGSKYSPLLVDLSTAGPFNMLLAILIRQEYIFNTLFTLCLLVPHSTPLRIRLSLAKVYGYGAIYSGAAFCSVLYFTLLSAILAFPRKPRPLAQFVRNPHQFGGWLSGPASPGAALRKLPSFWLLLMATAHMALPWMSLRKVSIRVERLGVGAHAIRLNLRERVRECVAYRIVYSSLKERHAFTCVSEPDVSPRHPTVGVLCLSHLFRHIIVVTTGSGIGPGTLPYLFARKSTSSTSFRLLWSAPSSQHNFGGVVYDQVMQLDNGAIIIDTKEVGRNDLVTLACWMAKDESAEAVFVVNQRVVAKRAVYELESKGVPTFR</sequence>
<evidence type="ECO:0000313" key="3">
    <source>
        <dbReference type="Proteomes" id="UP000887226"/>
    </source>
</evidence>
<keyword evidence="1" id="KW-0472">Membrane</keyword>
<keyword evidence="1" id="KW-1133">Transmembrane helix</keyword>
<dbReference type="PANTHER" id="PTHR33927">
    <property type="entry name" value="TRANSMEMBRANE PROTEIN"/>
    <property type="match status" value="1"/>
</dbReference>
<evidence type="ECO:0000313" key="2">
    <source>
        <dbReference type="EMBL" id="KAG9248398.1"/>
    </source>
</evidence>
<dbReference type="InterPro" id="IPR052979">
    <property type="entry name" value="Adenylate-forming_domain"/>
</dbReference>
<dbReference type="AlphaFoldDB" id="A0A9P8CIK9"/>
<proteinExistence type="predicted"/>
<name>A0A9P8CIK9_9HELO</name>
<protein>
    <submittedName>
        <fullName evidence="2">Uncharacterized protein</fullName>
    </submittedName>
</protein>
<feature type="transmembrane region" description="Helical" evidence="1">
    <location>
        <begin position="111"/>
        <end position="133"/>
    </location>
</feature>
<feature type="transmembrane region" description="Helical" evidence="1">
    <location>
        <begin position="79"/>
        <end position="99"/>
    </location>
</feature>
<accession>A0A9P8CIK9</accession>
<keyword evidence="1" id="KW-0812">Transmembrane</keyword>
<keyword evidence="3" id="KW-1185">Reference proteome</keyword>
<reference evidence="2" key="1">
    <citation type="journal article" date="2021" name="IMA Fungus">
        <title>Genomic characterization of three marine fungi, including Emericellopsis atlantica sp. nov. with signatures of a generalist lifestyle and marine biomass degradation.</title>
        <authorList>
            <person name="Hagestad O.C."/>
            <person name="Hou L."/>
            <person name="Andersen J.H."/>
            <person name="Hansen E.H."/>
            <person name="Altermark B."/>
            <person name="Li C."/>
            <person name="Kuhnert E."/>
            <person name="Cox R.J."/>
            <person name="Crous P.W."/>
            <person name="Spatafora J.W."/>
            <person name="Lail K."/>
            <person name="Amirebrahimi M."/>
            <person name="Lipzen A."/>
            <person name="Pangilinan J."/>
            <person name="Andreopoulos W."/>
            <person name="Hayes R.D."/>
            <person name="Ng V."/>
            <person name="Grigoriev I.V."/>
            <person name="Jackson S.A."/>
            <person name="Sutton T.D.S."/>
            <person name="Dobson A.D.W."/>
            <person name="Rama T."/>
        </authorList>
    </citation>
    <scope>NUCLEOTIDE SEQUENCE</scope>
    <source>
        <strain evidence="2">TRa3180A</strain>
    </source>
</reference>
<organism evidence="2 3">
    <name type="scientific">Calycina marina</name>
    <dbReference type="NCBI Taxonomy" id="1763456"/>
    <lineage>
        <taxon>Eukaryota</taxon>
        <taxon>Fungi</taxon>
        <taxon>Dikarya</taxon>
        <taxon>Ascomycota</taxon>
        <taxon>Pezizomycotina</taxon>
        <taxon>Leotiomycetes</taxon>
        <taxon>Helotiales</taxon>
        <taxon>Pezizellaceae</taxon>
        <taxon>Calycina</taxon>
    </lineage>
</organism>
<gene>
    <name evidence="2" type="ORF">BJ878DRAFT_531977</name>
</gene>
<evidence type="ECO:0000256" key="1">
    <source>
        <dbReference type="SAM" id="Phobius"/>
    </source>
</evidence>
<dbReference type="Proteomes" id="UP000887226">
    <property type="component" value="Unassembled WGS sequence"/>
</dbReference>
<dbReference type="PANTHER" id="PTHR33927:SF5">
    <property type="entry name" value="ENZYME, PUTATIVE (AFU_ORTHOLOGUE AFUA_8G01222)-RELATED"/>
    <property type="match status" value="1"/>
</dbReference>